<evidence type="ECO:0000313" key="7">
    <source>
        <dbReference type="EMBL" id="GAI05488.1"/>
    </source>
</evidence>
<feature type="transmembrane region" description="Helical" evidence="6">
    <location>
        <begin position="80"/>
        <end position="101"/>
    </location>
</feature>
<comment type="similarity">
    <text evidence="2">Belongs to the acetate uptake transporter (AceTr) (TC 2.A.96) family.</text>
</comment>
<evidence type="ECO:0000256" key="6">
    <source>
        <dbReference type="SAM" id="Phobius"/>
    </source>
</evidence>
<sequence>YGAFWMALAGIYLGMHFGIMNITTADVGWFLVAFTIVTFIYMMGSFRVSWALSFVFLTLFLGFIFLDISHLGGPAVFTKVAAVDLILCGLAALYVMAEIVLSQFGWKLPVGKGWLAE</sequence>
<proteinExistence type="inferred from homology"/>
<comment type="caution">
    <text evidence="7">The sequence shown here is derived from an EMBL/GenBank/DDBJ whole genome shotgun (WGS) entry which is preliminary data.</text>
</comment>
<comment type="subcellular location">
    <subcellularLocation>
        <location evidence="1">Membrane</location>
        <topology evidence="1">Multi-pass membrane protein</topology>
    </subcellularLocation>
</comment>
<dbReference type="Pfam" id="PF01184">
    <property type="entry name" value="Gpr1_Fun34_YaaH"/>
    <property type="match status" value="1"/>
</dbReference>
<dbReference type="InterPro" id="IPR051633">
    <property type="entry name" value="AceTr"/>
</dbReference>
<feature type="non-terminal residue" evidence="7">
    <location>
        <position position="1"/>
    </location>
</feature>
<evidence type="ECO:0000256" key="2">
    <source>
        <dbReference type="ARBA" id="ARBA00005587"/>
    </source>
</evidence>
<dbReference type="GO" id="GO:0015123">
    <property type="term" value="F:acetate transmembrane transporter activity"/>
    <property type="evidence" value="ECO:0007669"/>
    <property type="project" value="TreeGrafter"/>
</dbReference>
<keyword evidence="4 6" id="KW-1133">Transmembrane helix</keyword>
<dbReference type="EMBL" id="BARV01007261">
    <property type="protein sequence ID" value="GAI05488.1"/>
    <property type="molecule type" value="Genomic_DNA"/>
</dbReference>
<gene>
    <name evidence="7" type="ORF">S06H3_14814</name>
</gene>
<dbReference type="PANTHER" id="PTHR31123">
    <property type="entry name" value="ACCUMULATION OF DYADS PROTEIN 2-RELATED"/>
    <property type="match status" value="1"/>
</dbReference>
<organism evidence="7">
    <name type="scientific">marine sediment metagenome</name>
    <dbReference type="NCBI Taxonomy" id="412755"/>
    <lineage>
        <taxon>unclassified sequences</taxon>
        <taxon>metagenomes</taxon>
        <taxon>ecological metagenomes</taxon>
    </lineage>
</organism>
<dbReference type="InterPro" id="IPR000791">
    <property type="entry name" value="Gpr1/Fun34/SatP-like"/>
</dbReference>
<dbReference type="AlphaFoldDB" id="X1KFQ8"/>
<accession>X1KFQ8</accession>
<keyword evidence="3 6" id="KW-0812">Transmembrane</keyword>
<keyword evidence="5 6" id="KW-0472">Membrane</keyword>
<evidence type="ECO:0000256" key="5">
    <source>
        <dbReference type="ARBA" id="ARBA00023136"/>
    </source>
</evidence>
<reference evidence="7" key="1">
    <citation type="journal article" date="2014" name="Front. Microbiol.">
        <title>High frequency of phylogenetically diverse reductive dehalogenase-homologous genes in deep subseafloor sedimentary metagenomes.</title>
        <authorList>
            <person name="Kawai M."/>
            <person name="Futagami T."/>
            <person name="Toyoda A."/>
            <person name="Takaki Y."/>
            <person name="Nishi S."/>
            <person name="Hori S."/>
            <person name="Arai W."/>
            <person name="Tsubouchi T."/>
            <person name="Morono Y."/>
            <person name="Uchiyama I."/>
            <person name="Ito T."/>
            <person name="Fujiyama A."/>
            <person name="Inagaki F."/>
            <person name="Takami H."/>
        </authorList>
    </citation>
    <scope>NUCLEOTIDE SEQUENCE</scope>
    <source>
        <strain evidence="7">Expedition CK06-06</strain>
    </source>
</reference>
<evidence type="ECO:0000256" key="4">
    <source>
        <dbReference type="ARBA" id="ARBA00022989"/>
    </source>
</evidence>
<dbReference type="NCBIfam" id="NF038013">
    <property type="entry name" value="AceTr_1"/>
    <property type="match status" value="1"/>
</dbReference>
<feature type="transmembrane region" description="Helical" evidence="6">
    <location>
        <begin position="48"/>
        <end position="68"/>
    </location>
</feature>
<dbReference type="GO" id="GO:0005886">
    <property type="term" value="C:plasma membrane"/>
    <property type="evidence" value="ECO:0007669"/>
    <property type="project" value="TreeGrafter"/>
</dbReference>
<name>X1KFQ8_9ZZZZ</name>
<feature type="transmembrane region" description="Helical" evidence="6">
    <location>
        <begin position="20"/>
        <end position="41"/>
    </location>
</feature>
<dbReference type="PANTHER" id="PTHR31123:SF1">
    <property type="entry name" value="ACCUMULATION OF DYADS PROTEIN 2-RELATED"/>
    <property type="match status" value="1"/>
</dbReference>
<evidence type="ECO:0000256" key="3">
    <source>
        <dbReference type="ARBA" id="ARBA00022692"/>
    </source>
</evidence>
<evidence type="ECO:0000256" key="1">
    <source>
        <dbReference type="ARBA" id="ARBA00004141"/>
    </source>
</evidence>
<protein>
    <submittedName>
        <fullName evidence="7">Uncharacterized protein</fullName>
    </submittedName>
</protein>